<dbReference type="STRING" id="287986.DV20_06210"/>
<organism evidence="1 2">
    <name type="scientific">Amycolatopsis rifamycinica</name>
    <dbReference type="NCBI Taxonomy" id="287986"/>
    <lineage>
        <taxon>Bacteria</taxon>
        <taxon>Bacillati</taxon>
        <taxon>Actinomycetota</taxon>
        <taxon>Actinomycetes</taxon>
        <taxon>Pseudonocardiales</taxon>
        <taxon>Pseudonocardiaceae</taxon>
        <taxon>Amycolatopsis</taxon>
    </lineage>
</organism>
<evidence type="ECO:0000313" key="2">
    <source>
        <dbReference type="Proteomes" id="UP000027345"/>
    </source>
</evidence>
<gene>
    <name evidence="1" type="ORF">DV20_06210</name>
</gene>
<comment type="caution">
    <text evidence="1">The sequence shown here is derived from an EMBL/GenBank/DDBJ whole genome shotgun (WGS) entry which is preliminary data.</text>
</comment>
<dbReference type="InterPro" id="IPR048152">
    <property type="entry name" value="AMED_5909-like"/>
</dbReference>
<dbReference type="NCBIfam" id="NF041510">
    <property type="entry name" value="AMED_5909_fam"/>
    <property type="match status" value="1"/>
</dbReference>
<reference evidence="1 2" key="1">
    <citation type="submission" date="2014-05" db="EMBL/GenBank/DDBJ databases">
        <title>Draft genome sequence of Amycolatopsis rifamycinica DSM 46095.</title>
        <authorList>
            <person name="Lal R."/>
            <person name="Saxena A."/>
            <person name="Kumari R."/>
            <person name="Mukherjee U."/>
            <person name="Singh P."/>
            <person name="Sangwan N."/>
            <person name="Mahato N.K."/>
        </authorList>
    </citation>
    <scope>NUCLEOTIDE SEQUENCE [LARGE SCALE GENOMIC DNA]</scope>
    <source>
        <strain evidence="1 2">DSM 46095</strain>
    </source>
</reference>
<dbReference type="EMBL" id="JMQI01000011">
    <property type="protein sequence ID" value="KDN23308.1"/>
    <property type="molecule type" value="Genomic_DNA"/>
</dbReference>
<dbReference type="Proteomes" id="UP000027345">
    <property type="component" value="Unassembled WGS sequence"/>
</dbReference>
<dbReference type="AlphaFoldDB" id="A0A066UGG9"/>
<proteinExistence type="predicted"/>
<accession>A0A066UGG9</accession>
<dbReference type="eggNOG" id="ENOG5031XKP">
    <property type="taxonomic scope" value="Bacteria"/>
</dbReference>
<dbReference type="OrthoDB" id="3627899at2"/>
<evidence type="ECO:0000313" key="1">
    <source>
        <dbReference type="EMBL" id="KDN23308.1"/>
    </source>
</evidence>
<name>A0A066UGG9_9PSEU</name>
<protein>
    <submittedName>
        <fullName evidence="1">Uncharacterized protein</fullName>
    </submittedName>
</protein>
<keyword evidence="2" id="KW-1185">Reference proteome</keyword>
<sequence>MIVRKGDPRTLREAHEVVMDRRPPKDANPSVWLAFRLGNARLYKAVADVDRGHHHEALYWAGYEERKAGEISANLQAEGTPAD</sequence>